<dbReference type="InterPro" id="IPR040521">
    <property type="entry name" value="KDZ"/>
</dbReference>
<comment type="caution">
    <text evidence="2">The sequence shown here is derived from an EMBL/GenBank/DDBJ whole genome shotgun (WGS) entry which is preliminary data.</text>
</comment>
<feature type="region of interest" description="Disordered" evidence="1">
    <location>
        <begin position="1"/>
        <end position="31"/>
    </location>
</feature>
<dbReference type="EMBL" id="JAPEVG010000375">
    <property type="protein sequence ID" value="KAJ8463735.1"/>
    <property type="molecule type" value="Genomic_DNA"/>
</dbReference>
<evidence type="ECO:0000313" key="2">
    <source>
        <dbReference type="EMBL" id="KAJ8463735.1"/>
    </source>
</evidence>
<evidence type="ECO:0000256" key="1">
    <source>
        <dbReference type="SAM" id="MobiDB-lite"/>
    </source>
</evidence>
<feature type="compositionally biased region" description="Basic residues" evidence="1">
    <location>
        <begin position="1"/>
        <end position="10"/>
    </location>
</feature>
<name>A0AAD7TKP7_9APHY</name>
<feature type="region of interest" description="Disordered" evidence="1">
    <location>
        <begin position="411"/>
        <end position="488"/>
    </location>
</feature>
<dbReference type="PANTHER" id="PTHR33096">
    <property type="entry name" value="CXC2 DOMAIN-CONTAINING PROTEIN"/>
    <property type="match status" value="1"/>
</dbReference>
<feature type="compositionally biased region" description="Polar residues" evidence="1">
    <location>
        <begin position="194"/>
        <end position="205"/>
    </location>
</feature>
<feature type="compositionally biased region" description="Polar residues" evidence="1">
    <location>
        <begin position="428"/>
        <end position="438"/>
    </location>
</feature>
<evidence type="ECO:0008006" key="4">
    <source>
        <dbReference type="Google" id="ProtNLM"/>
    </source>
</evidence>
<reference evidence="2" key="1">
    <citation type="submission" date="2022-11" db="EMBL/GenBank/DDBJ databases">
        <title>Genome Sequence of Cubamyces cubensis.</title>
        <authorList>
            <person name="Buettner E."/>
        </authorList>
    </citation>
    <scope>NUCLEOTIDE SEQUENCE</scope>
    <source>
        <strain evidence="2">MPL-01</strain>
    </source>
</reference>
<keyword evidence="3" id="KW-1185">Reference proteome</keyword>
<feature type="compositionally biased region" description="Basic and acidic residues" evidence="1">
    <location>
        <begin position="411"/>
        <end position="427"/>
    </location>
</feature>
<protein>
    <recommendedName>
        <fullName evidence="4">CxC1-like cysteine cluster associated with KDZ transposases domain-containing protein</fullName>
    </recommendedName>
</protein>
<feature type="compositionally biased region" description="Pro residues" evidence="1">
    <location>
        <begin position="177"/>
        <end position="187"/>
    </location>
</feature>
<dbReference type="Pfam" id="PF18758">
    <property type="entry name" value="KDZ"/>
    <property type="match status" value="1"/>
</dbReference>
<organism evidence="2 3">
    <name type="scientific">Trametes cubensis</name>
    <dbReference type="NCBI Taxonomy" id="1111947"/>
    <lineage>
        <taxon>Eukaryota</taxon>
        <taxon>Fungi</taxon>
        <taxon>Dikarya</taxon>
        <taxon>Basidiomycota</taxon>
        <taxon>Agaricomycotina</taxon>
        <taxon>Agaricomycetes</taxon>
        <taxon>Polyporales</taxon>
        <taxon>Polyporaceae</taxon>
        <taxon>Trametes</taxon>
    </lineage>
</organism>
<evidence type="ECO:0000313" key="3">
    <source>
        <dbReference type="Proteomes" id="UP001215151"/>
    </source>
</evidence>
<dbReference type="Proteomes" id="UP001215151">
    <property type="component" value="Unassembled WGS sequence"/>
</dbReference>
<proteinExistence type="predicted"/>
<accession>A0AAD7TKP7</accession>
<dbReference type="PANTHER" id="PTHR33096:SF1">
    <property type="entry name" value="CXC1-LIKE CYSTEINE CLUSTER ASSOCIATED WITH KDZ TRANSPOSASES DOMAIN-CONTAINING PROTEIN"/>
    <property type="match status" value="1"/>
</dbReference>
<dbReference type="AlphaFoldDB" id="A0AAD7TKP7"/>
<sequence length="604" mass="67284">MARKRTRASRSVKVVGPEEPDGDGPPRKNFRAQRMGTDAIVRDKVLASNDFKANMNGLDDNTIRAITAMRGEDEPTVPDFEDHGAMYDIVNGGEGDEDAWEDVEDAVEVDDDLMDELLKHSRPFSTSSKPYRKARDSRTWRNRIERLDRHWKELIPRLVDVYVHWRYPLAATSSSPHVPPTAPPPQAPAGSKSPAPQTCKPSDQPASDGHTPASVRRPSDEASNFEIKVLDIFDLVTTTTVSLSTSHSVCEALVANGYLGSSPVKPTLAISLRTLELLRCVRLFKPSFSIEAFAKLVCHYYRISYQRTIRNALSDAFDVYLVILRAVNKKVQVALGRDEPDWRARNACPACCYQLVGEPERPFARMICMDGNNSLKRMRPLGGRQIGDTRAFQESDYFLPQDFVNRFANEVQKKSQRNDTRSEDSTDHATAQEVSTADASPADVVVPDGVYPAATEASDNNPTHEPQPEGDPTDGAGSRGVESSCTKNWKAAQADEKKRSWDVFEETGIFASACRHGMVLWIIDMIRSGELARYPIAMMAKALDVLGERLAVGYDIGCAFDGTIRRSSLGPRFTQLHSRMCVNAFHGYSHEYSCQVQHMWSPLL</sequence>
<gene>
    <name evidence="2" type="ORF">ONZ51_g10067</name>
</gene>
<feature type="region of interest" description="Disordered" evidence="1">
    <location>
        <begin position="172"/>
        <end position="220"/>
    </location>
</feature>